<keyword evidence="1" id="KW-1133">Transmembrane helix</keyword>
<keyword evidence="4" id="KW-1185">Reference proteome</keyword>
<feature type="transmembrane region" description="Helical" evidence="1">
    <location>
        <begin position="62"/>
        <end position="83"/>
    </location>
</feature>
<evidence type="ECO:0000256" key="1">
    <source>
        <dbReference type="SAM" id="Phobius"/>
    </source>
</evidence>
<dbReference type="Proteomes" id="UP001327459">
    <property type="component" value="Chromosome"/>
</dbReference>
<protein>
    <submittedName>
        <fullName evidence="3">Histidine kinase</fullName>
    </submittedName>
</protein>
<organism evidence="3 4">
    <name type="scientific">Guyparkeria halophila</name>
    <dbReference type="NCBI Taxonomy" id="47960"/>
    <lineage>
        <taxon>Bacteria</taxon>
        <taxon>Pseudomonadati</taxon>
        <taxon>Pseudomonadota</taxon>
        <taxon>Gammaproteobacteria</taxon>
        <taxon>Chromatiales</taxon>
        <taxon>Thioalkalibacteraceae</taxon>
        <taxon>Guyparkeria</taxon>
    </lineage>
</organism>
<feature type="transmembrane region" description="Helical" evidence="1">
    <location>
        <begin position="95"/>
        <end position="121"/>
    </location>
</feature>
<gene>
    <name evidence="3" type="ORF">SR882_01065</name>
</gene>
<evidence type="ECO:0000259" key="2">
    <source>
        <dbReference type="Pfam" id="PF06580"/>
    </source>
</evidence>
<dbReference type="InterPro" id="IPR010559">
    <property type="entry name" value="Sig_transdc_His_kin_internal"/>
</dbReference>
<keyword evidence="1" id="KW-0472">Membrane</keyword>
<sequence>MQPSSSNPDQGPTRRDNVGDRALLPAALPAFCTARVILITLAMGAALSLLLTLVPGVGPERWARFGTTLWLVTWIALVTVALLCATRRWLDRAPLALLLGVIVLLLLTVTAVTSAAAFGALQSIGWRPQETAGQFLLHNLAIALLVGLIGIWVFSLHLGNARQINAAAEARLSALHARIRPHFLFNSLNTVAELVHDRPEAAEQAVLDLSRVFRAALAAESSSSLAEELELAQRYLEIERWRLGERLHVDWQLPDPLPEAQLPVLTLQPLVENAVRHSVERQAAPGPIRVECQAGGKSISLVIENDRVAGPDRHGRDHSEGNGMALANIRDRLALMFGEAASLRAGPVDGRFRVKLVIPRTGKGTAT</sequence>
<feature type="transmembrane region" description="Helical" evidence="1">
    <location>
        <begin position="133"/>
        <end position="154"/>
    </location>
</feature>
<dbReference type="GO" id="GO:0016301">
    <property type="term" value="F:kinase activity"/>
    <property type="evidence" value="ECO:0007669"/>
    <property type="project" value="UniProtKB-KW"/>
</dbReference>
<keyword evidence="3" id="KW-0808">Transferase</keyword>
<evidence type="ECO:0000313" key="3">
    <source>
        <dbReference type="EMBL" id="WQH16517.1"/>
    </source>
</evidence>
<accession>A0ABZ0YZ08</accession>
<name>A0ABZ0YZ08_9GAMM</name>
<dbReference type="Pfam" id="PF06580">
    <property type="entry name" value="His_kinase"/>
    <property type="match status" value="1"/>
</dbReference>
<feature type="domain" description="Signal transduction histidine kinase internal region" evidence="2">
    <location>
        <begin position="170"/>
        <end position="247"/>
    </location>
</feature>
<keyword evidence="1" id="KW-0812">Transmembrane</keyword>
<dbReference type="InterPro" id="IPR050640">
    <property type="entry name" value="Bact_2-comp_sensor_kinase"/>
</dbReference>
<evidence type="ECO:0000313" key="4">
    <source>
        <dbReference type="Proteomes" id="UP001327459"/>
    </source>
</evidence>
<dbReference type="RefSeq" id="WP_322521508.1">
    <property type="nucleotide sequence ID" value="NZ_CP140153.1"/>
</dbReference>
<dbReference type="PANTHER" id="PTHR34220:SF7">
    <property type="entry name" value="SENSOR HISTIDINE KINASE YPDA"/>
    <property type="match status" value="1"/>
</dbReference>
<dbReference type="EMBL" id="CP140153">
    <property type="protein sequence ID" value="WQH16517.1"/>
    <property type="molecule type" value="Genomic_DNA"/>
</dbReference>
<dbReference type="SUPFAM" id="SSF55874">
    <property type="entry name" value="ATPase domain of HSP90 chaperone/DNA topoisomerase II/histidine kinase"/>
    <property type="match status" value="1"/>
</dbReference>
<dbReference type="Gene3D" id="3.30.565.10">
    <property type="entry name" value="Histidine kinase-like ATPase, C-terminal domain"/>
    <property type="match status" value="1"/>
</dbReference>
<dbReference type="PANTHER" id="PTHR34220">
    <property type="entry name" value="SENSOR HISTIDINE KINASE YPDA"/>
    <property type="match status" value="1"/>
</dbReference>
<dbReference type="InterPro" id="IPR036890">
    <property type="entry name" value="HATPase_C_sf"/>
</dbReference>
<proteinExistence type="predicted"/>
<feature type="transmembrane region" description="Helical" evidence="1">
    <location>
        <begin position="22"/>
        <end position="50"/>
    </location>
</feature>
<reference evidence="3 4" key="1">
    <citation type="submission" date="2023-11" db="EMBL/GenBank/DDBJ databases">
        <title>MicrobeMod: A computational toolkit for identifying prokaryotic methylation and restriction-modification with nanopore sequencing.</title>
        <authorList>
            <person name="Crits-Christoph A."/>
            <person name="Kang S.C."/>
            <person name="Lee H."/>
            <person name="Ostrov N."/>
        </authorList>
    </citation>
    <scope>NUCLEOTIDE SEQUENCE [LARGE SCALE GENOMIC DNA]</scope>
    <source>
        <strain evidence="3 4">ATCC 49870</strain>
    </source>
</reference>
<keyword evidence="3" id="KW-0418">Kinase</keyword>